<protein>
    <submittedName>
        <fullName evidence="4">Efflux transporter outer membrane subunit</fullName>
    </submittedName>
</protein>
<organism evidence="4 5">
    <name type="scientific">Nibribacter ruber</name>
    <dbReference type="NCBI Taxonomy" id="2698458"/>
    <lineage>
        <taxon>Bacteria</taxon>
        <taxon>Pseudomonadati</taxon>
        <taxon>Bacteroidota</taxon>
        <taxon>Cytophagia</taxon>
        <taxon>Cytophagales</taxon>
        <taxon>Hymenobacteraceae</taxon>
        <taxon>Nibribacter</taxon>
    </lineage>
</organism>
<evidence type="ECO:0000256" key="2">
    <source>
        <dbReference type="RuleBase" id="RU362097"/>
    </source>
</evidence>
<dbReference type="Pfam" id="PF02321">
    <property type="entry name" value="OEP"/>
    <property type="match status" value="2"/>
</dbReference>
<evidence type="ECO:0000256" key="1">
    <source>
        <dbReference type="ARBA" id="ARBA00007613"/>
    </source>
</evidence>
<dbReference type="Gene3D" id="1.20.1600.10">
    <property type="entry name" value="Outer membrane efflux proteins (OEP)"/>
    <property type="match status" value="1"/>
</dbReference>
<keyword evidence="5" id="KW-1185">Reference proteome</keyword>
<name>A0A6P1NZT4_9BACT</name>
<keyword evidence="2" id="KW-0564">Palmitate</keyword>
<proteinExistence type="inferred from homology"/>
<dbReference type="NCBIfam" id="TIGR01845">
    <property type="entry name" value="outer_NodT"/>
    <property type="match status" value="1"/>
</dbReference>
<keyword evidence="3" id="KW-0175">Coiled coil</keyword>
<keyword evidence="2" id="KW-0472">Membrane</keyword>
<accession>A0A6P1NZT4</accession>
<dbReference type="AlphaFoldDB" id="A0A6P1NZT4"/>
<dbReference type="InterPro" id="IPR010131">
    <property type="entry name" value="MdtP/NodT-like"/>
</dbReference>
<dbReference type="GO" id="GO:0005886">
    <property type="term" value="C:plasma membrane"/>
    <property type="evidence" value="ECO:0007669"/>
    <property type="project" value="UniProtKB-SubCell"/>
</dbReference>
<feature type="chain" id="PRO_5027147127" evidence="2">
    <location>
        <begin position="27"/>
        <end position="477"/>
    </location>
</feature>
<dbReference type="RefSeq" id="WP_160688974.1">
    <property type="nucleotide sequence ID" value="NZ_CP047897.1"/>
</dbReference>
<dbReference type="KEGG" id="nib:GU926_03275"/>
<dbReference type="Gene3D" id="2.20.200.10">
    <property type="entry name" value="Outer membrane efflux proteins (OEP)"/>
    <property type="match status" value="1"/>
</dbReference>
<dbReference type="PANTHER" id="PTHR30203:SF30">
    <property type="entry name" value="OUTER MEMBRANE PROTEIN-RELATED"/>
    <property type="match status" value="1"/>
</dbReference>
<dbReference type="InterPro" id="IPR003423">
    <property type="entry name" value="OMP_efflux"/>
</dbReference>
<sequence>MYKGKAIKWLGLGLVSLAYTSCSVPALVQRAENKSVPAAFVTDHDTTNAAQVQWKKFFADAYLTSLIDTALQNNQELNITLQEIEISRNEVKVRQGEYLPSVGLRAGAGVDKVARFTNIGALEATTEIEPGKEMPEPLQDYGIGAYANWEVDVWHKLRNAKKAAVHRYLASVEGRNFMVTNLISEIANSYYELLALDNQLAIIQQNIEIQSNVLKTVKLQKEAAKVTELPVRRFQAQVLHSQGLQYQVQQKITETENRINFLVGRFPQPVQRAKNGFDNVTPQAVQAGVPAQLLANRPDIRQAELELAAAKLDVQVARANFYPSLGLTAGVGLQAFSPGYLLKPESLLFSLAGDVAAPLVNRNAIKAVYSSANAKQLQAVYQYERTILNAYIEVANQLSNISNLENSYRLKSREVEALTQSIDISNQLFASARADYLEVLLTQREAQESRFELIETKVQQLNAMVNIYRALGGGWKE</sequence>
<evidence type="ECO:0000256" key="3">
    <source>
        <dbReference type="SAM" id="Coils"/>
    </source>
</evidence>
<reference evidence="4 5" key="1">
    <citation type="submission" date="2020-01" db="EMBL/GenBank/DDBJ databases">
        <authorList>
            <person name="Kim M."/>
        </authorList>
    </citation>
    <scope>NUCLEOTIDE SEQUENCE [LARGE SCALE GENOMIC DNA]</scope>
    <source>
        <strain evidence="4 5">BT10</strain>
    </source>
</reference>
<dbReference type="Proteomes" id="UP000464214">
    <property type="component" value="Chromosome"/>
</dbReference>
<feature type="signal peptide" evidence="2">
    <location>
        <begin position="1"/>
        <end position="26"/>
    </location>
</feature>
<dbReference type="SUPFAM" id="SSF56954">
    <property type="entry name" value="Outer membrane efflux proteins (OEP)"/>
    <property type="match status" value="1"/>
</dbReference>
<keyword evidence="2" id="KW-1134">Transmembrane beta strand</keyword>
<keyword evidence="2" id="KW-0732">Signal</keyword>
<keyword evidence="2" id="KW-0449">Lipoprotein</keyword>
<gene>
    <name evidence="4" type="ORF">GU926_03275</name>
</gene>
<comment type="similarity">
    <text evidence="1 2">Belongs to the outer membrane factor (OMF) (TC 1.B.17) family.</text>
</comment>
<dbReference type="GO" id="GO:0015562">
    <property type="term" value="F:efflux transmembrane transporter activity"/>
    <property type="evidence" value="ECO:0007669"/>
    <property type="project" value="InterPro"/>
</dbReference>
<dbReference type="PANTHER" id="PTHR30203">
    <property type="entry name" value="OUTER MEMBRANE CATION EFFLUX PROTEIN"/>
    <property type="match status" value="1"/>
</dbReference>
<dbReference type="EMBL" id="CP047897">
    <property type="protein sequence ID" value="QHL86513.1"/>
    <property type="molecule type" value="Genomic_DNA"/>
</dbReference>
<comment type="subcellular location">
    <subcellularLocation>
        <location evidence="2">Cell membrane</location>
        <topology evidence="2">Lipid-anchor</topology>
    </subcellularLocation>
</comment>
<evidence type="ECO:0000313" key="5">
    <source>
        <dbReference type="Proteomes" id="UP000464214"/>
    </source>
</evidence>
<keyword evidence="2" id="KW-0812">Transmembrane</keyword>
<feature type="coiled-coil region" evidence="3">
    <location>
        <begin position="401"/>
        <end position="464"/>
    </location>
</feature>
<evidence type="ECO:0000313" key="4">
    <source>
        <dbReference type="EMBL" id="QHL86513.1"/>
    </source>
</evidence>